<accession>A0A225BE38</accession>
<dbReference type="InterPro" id="IPR045120">
    <property type="entry name" value="Suco/Slp1-like"/>
</dbReference>
<sequence>MTGRRMIQVLRWVQVWMLLAPTFLAHAVHIQDQATDALICPISEFYGLELPTCSIYEDSSTYSYNKGSIDPEPSVTASDPSSSTAASENADVNELDAESLLDNANFLSFEDWKKQNLAKNGQSADNVGSRRQGSDISNERRTQARAMNNALDSLGDDAEIELNFGGAFGSDAAQPTVWESGNPYDNSAMNTDGEPSAVGGSADGVSAVGRRKDAGTTCKERFNYASFDCAATVLRTNPQCSGSSSILIEHKDSYMLNECRAKEKFLILELCDDILVDTIVLANYEFFSSIFRTFKVSVSDRYPVKADKWKELGIFEAKNTREVQAFAIENPLIWARYVKIDFLTHYGNEFYCPLSLVRVHGTTMLEEYKNEGDINHSDEDMLDGIAEEVEMFVEEQDVAMDHPSDNVILPIPSSVSDYLEYMSPLNGSVLEMAAFDYSVSETATCSADEYLASEIDATSNKTHPSTPAAGSLVTGGLNSTVMAPADSKTTADRSRDRTEQPTTSESNTPPRIENQDATSRGSVSDSSIVPGEDFTSTLEPTKVAPSPPPSPNPTTQESFFKSVNKRLQMLESNSSLSLLYIEEQSRMLRDAFSKVEKRQLAKMNSFLEELNATVVEEIKNLQSVYQSLSTIVLDDFEHQQREVSSASTQLAILTNELVFQKRMTALSSVLIIILFALILFPRGTGIVGIDLPSMMAWSPRPSSPAKVSRTPTTGPSSPSLESETSTSPPSNQSTATITNKKKTTQRKCSNALHHNSIKDLRNCSNALAHSSEEDIHIAGYENDGRFRSLSDFSDSEINKIPYTPFSSDLRHMLGYDAVRPTLRVAKQASSSSSPSPIPAISPSTLQQDRPVSSPPVLNEASRPVTNGGEGGDDMGDGKSDSSTEPFPPFPSN</sequence>
<feature type="region of interest" description="Disordered" evidence="5">
    <location>
        <begin position="698"/>
        <end position="753"/>
    </location>
</feature>
<evidence type="ECO:0000259" key="7">
    <source>
        <dbReference type="PROSITE" id="PS51469"/>
    </source>
</evidence>
<feature type="compositionally biased region" description="Polar residues" evidence="5">
    <location>
        <begin position="500"/>
        <end position="527"/>
    </location>
</feature>
<feature type="compositionally biased region" description="Low complexity" evidence="5">
    <location>
        <begin position="73"/>
        <end position="87"/>
    </location>
</feature>
<evidence type="ECO:0000313" key="9">
    <source>
        <dbReference type="Proteomes" id="UP000214365"/>
    </source>
</evidence>
<evidence type="ECO:0000256" key="4">
    <source>
        <dbReference type="ARBA" id="ARBA00023136"/>
    </source>
</evidence>
<feature type="region of interest" description="Disordered" evidence="5">
    <location>
        <begin position="118"/>
        <end position="141"/>
    </location>
</feature>
<name>A0A225BE38_TALAT</name>
<feature type="chain" id="PRO_5013211508" description="SUN domain-containing protein" evidence="6">
    <location>
        <begin position="28"/>
        <end position="892"/>
    </location>
</feature>
<feature type="signal peptide" evidence="6">
    <location>
        <begin position="1"/>
        <end position="27"/>
    </location>
</feature>
<evidence type="ECO:0000313" key="8">
    <source>
        <dbReference type="EMBL" id="OKL64277.1"/>
    </source>
</evidence>
<dbReference type="Proteomes" id="UP000214365">
    <property type="component" value="Unassembled WGS sequence"/>
</dbReference>
<feature type="compositionally biased region" description="Basic and acidic residues" evidence="5">
    <location>
        <begin position="489"/>
        <end position="499"/>
    </location>
</feature>
<dbReference type="EMBL" id="LFMY01000001">
    <property type="protein sequence ID" value="OKL64277.1"/>
    <property type="molecule type" value="Genomic_DNA"/>
</dbReference>
<feature type="region of interest" description="Disordered" evidence="5">
    <location>
        <begin position="173"/>
        <end position="205"/>
    </location>
</feature>
<feature type="domain" description="SUN" evidence="7">
    <location>
        <begin position="185"/>
        <end position="364"/>
    </location>
</feature>
<dbReference type="FunFam" id="2.60.120.260:FF:000082">
    <property type="entry name" value="Sad1/UNC domain protein"/>
    <property type="match status" value="1"/>
</dbReference>
<dbReference type="GeneID" id="30999987"/>
<feature type="compositionally biased region" description="Low complexity" evidence="5">
    <location>
        <begin position="708"/>
        <end position="736"/>
    </location>
</feature>
<feature type="region of interest" description="Disordered" evidence="5">
    <location>
        <begin position="458"/>
        <end position="557"/>
    </location>
</feature>
<evidence type="ECO:0000256" key="6">
    <source>
        <dbReference type="SAM" id="SignalP"/>
    </source>
</evidence>
<dbReference type="PROSITE" id="PS51469">
    <property type="entry name" value="SUN"/>
    <property type="match status" value="1"/>
</dbReference>
<dbReference type="GO" id="GO:0012505">
    <property type="term" value="C:endomembrane system"/>
    <property type="evidence" value="ECO:0007669"/>
    <property type="project" value="UniProtKB-SubCell"/>
</dbReference>
<feature type="region of interest" description="Disordered" evidence="5">
    <location>
        <begin position="825"/>
        <end position="892"/>
    </location>
</feature>
<keyword evidence="2" id="KW-0812">Transmembrane</keyword>
<dbReference type="AlphaFoldDB" id="A0A225BE38"/>
<dbReference type="GO" id="GO:0034975">
    <property type="term" value="P:protein folding in endoplasmic reticulum"/>
    <property type="evidence" value="ECO:0007669"/>
    <property type="project" value="TreeGrafter"/>
</dbReference>
<feature type="region of interest" description="Disordered" evidence="5">
    <location>
        <begin position="67"/>
        <end position="90"/>
    </location>
</feature>
<evidence type="ECO:0000256" key="2">
    <source>
        <dbReference type="ARBA" id="ARBA00022692"/>
    </source>
</evidence>
<evidence type="ECO:0000256" key="3">
    <source>
        <dbReference type="ARBA" id="ARBA00022989"/>
    </source>
</evidence>
<dbReference type="InterPro" id="IPR012919">
    <property type="entry name" value="SUN_dom"/>
</dbReference>
<dbReference type="STRING" id="1441469.A0A225BE38"/>
<evidence type="ECO:0000256" key="5">
    <source>
        <dbReference type="SAM" id="MobiDB-lite"/>
    </source>
</evidence>
<keyword evidence="9" id="KW-1185">Reference proteome</keyword>
<feature type="compositionally biased region" description="Polar residues" evidence="5">
    <location>
        <begin position="177"/>
        <end position="190"/>
    </location>
</feature>
<comment type="subcellular location">
    <subcellularLocation>
        <location evidence="1">Endomembrane system</location>
    </subcellularLocation>
</comment>
<organism evidence="8 9">
    <name type="scientific">Talaromyces atroroseus</name>
    <dbReference type="NCBI Taxonomy" id="1441469"/>
    <lineage>
        <taxon>Eukaryota</taxon>
        <taxon>Fungi</taxon>
        <taxon>Dikarya</taxon>
        <taxon>Ascomycota</taxon>
        <taxon>Pezizomycotina</taxon>
        <taxon>Eurotiomycetes</taxon>
        <taxon>Eurotiomycetidae</taxon>
        <taxon>Eurotiales</taxon>
        <taxon>Trichocomaceae</taxon>
        <taxon>Talaromyces</taxon>
        <taxon>Talaromyces sect. Trachyspermi</taxon>
    </lineage>
</organism>
<keyword evidence="3" id="KW-1133">Transmembrane helix</keyword>
<feature type="compositionally biased region" description="Low complexity" evidence="5">
    <location>
        <begin position="828"/>
        <end position="843"/>
    </location>
</feature>
<feature type="compositionally biased region" description="Polar residues" evidence="5">
    <location>
        <begin position="118"/>
        <end position="136"/>
    </location>
</feature>
<dbReference type="Pfam" id="PF07738">
    <property type="entry name" value="Sad1_UNC"/>
    <property type="match status" value="1"/>
</dbReference>
<dbReference type="GO" id="GO:0016020">
    <property type="term" value="C:membrane"/>
    <property type="evidence" value="ECO:0007669"/>
    <property type="project" value="InterPro"/>
</dbReference>
<dbReference type="OrthoDB" id="266334at2759"/>
<dbReference type="PANTHER" id="PTHR12953">
    <property type="entry name" value="MEMBRANE PROTEIN CH1 RELATED"/>
    <property type="match status" value="1"/>
</dbReference>
<comment type="caution">
    <text evidence="8">The sequence shown here is derived from an EMBL/GenBank/DDBJ whole genome shotgun (WGS) entry which is preliminary data.</text>
</comment>
<reference evidence="8 9" key="1">
    <citation type="submission" date="2015-06" db="EMBL/GenBank/DDBJ databases">
        <title>Talaromyces atroroseus IBT 11181 draft genome.</title>
        <authorList>
            <person name="Rasmussen K.B."/>
            <person name="Rasmussen S."/>
            <person name="Petersen B."/>
            <person name="Sicheritz-Ponten T."/>
            <person name="Mortensen U.H."/>
            <person name="Thrane U."/>
        </authorList>
    </citation>
    <scope>NUCLEOTIDE SEQUENCE [LARGE SCALE GENOMIC DNA]</scope>
    <source>
        <strain evidence="8 9">IBT 11181</strain>
    </source>
</reference>
<dbReference type="PANTHER" id="PTHR12953:SF0">
    <property type="entry name" value="SUN DOMAIN-CONTAINING OSSIFICATION FACTOR"/>
    <property type="match status" value="1"/>
</dbReference>
<feature type="compositionally biased region" description="Low complexity" evidence="5">
    <location>
        <begin position="196"/>
        <end position="205"/>
    </location>
</feature>
<evidence type="ECO:0000256" key="1">
    <source>
        <dbReference type="ARBA" id="ARBA00004308"/>
    </source>
</evidence>
<gene>
    <name evidence="8" type="ORF">UA08_00232</name>
</gene>
<keyword evidence="4" id="KW-0472">Membrane</keyword>
<keyword evidence="6" id="KW-0732">Signal</keyword>
<dbReference type="Gene3D" id="2.60.120.260">
    <property type="entry name" value="Galactose-binding domain-like"/>
    <property type="match status" value="1"/>
</dbReference>
<protein>
    <recommendedName>
        <fullName evidence="7">SUN domain-containing protein</fullName>
    </recommendedName>
</protein>
<dbReference type="RefSeq" id="XP_020124398.1">
    <property type="nucleotide sequence ID" value="XM_020260016.1"/>
</dbReference>
<proteinExistence type="predicted"/>
<dbReference type="GO" id="GO:0005737">
    <property type="term" value="C:cytoplasm"/>
    <property type="evidence" value="ECO:0007669"/>
    <property type="project" value="TreeGrafter"/>
</dbReference>